<accession>A0A0C3G6W8</accession>
<dbReference type="PANTHER" id="PTHR22938">
    <property type="entry name" value="ZINC FINGER PROTEIN 598"/>
    <property type="match status" value="1"/>
</dbReference>
<dbReference type="STRING" id="765440.A0A0C3G6W8"/>
<evidence type="ECO:0000256" key="9">
    <source>
        <dbReference type="ARBA" id="ARBA00022771"/>
    </source>
</evidence>
<dbReference type="PROSITE" id="PS50089">
    <property type="entry name" value="ZF_RING_2"/>
    <property type="match status" value="1"/>
</dbReference>
<gene>
    <name evidence="15" type="ORF">PILCRDRAFT_775759</name>
</gene>
<evidence type="ECO:0000256" key="10">
    <source>
        <dbReference type="ARBA" id="ARBA00022833"/>
    </source>
</evidence>
<dbReference type="SUPFAM" id="SSF57850">
    <property type="entry name" value="RING/U-box"/>
    <property type="match status" value="1"/>
</dbReference>
<proteinExistence type="inferred from homology"/>
<feature type="compositionally biased region" description="Polar residues" evidence="13">
    <location>
        <begin position="33"/>
        <end position="44"/>
    </location>
</feature>
<feature type="compositionally biased region" description="Pro residues" evidence="13">
    <location>
        <begin position="402"/>
        <end position="417"/>
    </location>
</feature>
<dbReference type="InterPro" id="IPR056437">
    <property type="entry name" value="Znf-C2H2_ZNF598/HEL2"/>
</dbReference>
<evidence type="ECO:0000256" key="2">
    <source>
        <dbReference type="ARBA" id="ARBA00004496"/>
    </source>
</evidence>
<evidence type="ECO:0000256" key="6">
    <source>
        <dbReference type="ARBA" id="ARBA00022553"/>
    </source>
</evidence>
<dbReference type="FunCoup" id="A0A0C3G6W8">
    <property type="interactions" value="74"/>
</dbReference>
<evidence type="ECO:0000259" key="14">
    <source>
        <dbReference type="PROSITE" id="PS50089"/>
    </source>
</evidence>
<evidence type="ECO:0000256" key="12">
    <source>
        <dbReference type="PROSITE-ProRule" id="PRU00175"/>
    </source>
</evidence>
<dbReference type="Pfam" id="PF25447">
    <property type="entry name" value="RING_ZNF598"/>
    <property type="match status" value="1"/>
</dbReference>
<dbReference type="Proteomes" id="UP000054166">
    <property type="component" value="Unassembled WGS sequence"/>
</dbReference>
<dbReference type="AlphaFoldDB" id="A0A0C3G6W8"/>
<evidence type="ECO:0000256" key="11">
    <source>
        <dbReference type="ARBA" id="ARBA00035113"/>
    </source>
</evidence>
<dbReference type="Pfam" id="PF23230">
    <property type="entry name" value="zf-C2H2_13"/>
    <property type="match status" value="1"/>
</dbReference>
<evidence type="ECO:0000256" key="1">
    <source>
        <dbReference type="ARBA" id="ARBA00000900"/>
    </source>
</evidence>
<dbReference type="GO" id="GO:0016567">
    <property type="term" value="P:protein ubiquitination"/>
    <property type="evidence" value="ECO:0007669"/>
    <property type="project" value="TreeGrafter"/>
</dbReference>
<dbReference type="GO" id="GO:0008270">
    <property type="term" value="F:zinc ion binding"/>
    <property type="evidence" value="ECO:0007669"/>
    <property type="project" value="UniProtKB-KW"/>
</dbReference>
<feature type="compositionally biased region" description="Basic residues" evidence="13">
    <location>
        <begin position="13"/>
        <end position="26"/>
    </location>
</feature>
<dbReference type="InParanoid" id="A0A0C3G6W8"/>
<dbReference type="InterPro" id="IPR057634">
    <property type="entry name" value="PAH_ZNF598/HEL2"/>
</dbReference>
<evidence type="ECO:0000256" key="13">
    <source>
        <dbReference type="SAM" id="MobiDB-lite"/>
    </source>
</evidence>
<evidence type="ECO:0000256" key="4">
    <source>
        <dbReference type="ARBA" id="ARBA00012483"/>
    </source>
</evidence>
<feature type="region of interest" description="Disordered" evidence="13">
    <location>
        <begin position="337"/>
        <end position="420"/>
    </location>
</feature>
<dbReference type="InterPro" id="IPR013087">
    <property type="entry name" value="Znf_C2H2_type"/>
</dbReference>
<dbReference type="GO" id="GO:0043022">
    <property type="term" value="F:ribosome binding"/>
    <property type="evidence" value="ECO:0007669"/>
    <property type="project" value="TreeGrafter"/>
</dbReference>
<protein>
    <recommendedName>
        <fullName evidence="4">RING-type E3 ubiquitin transferase</fullName>
        <ecNumber evidence="4">2.3.2.27</ecNumber>
    </recommendedName>
</protein>
<reference evidence="15 16" key="1">
    <citation type="submission" date="2014-04" db="EMBL/GenBank/DDBJ databases">
        <authorList>
            <consortium name="DOE Joint Genome Institute"/>
            <person name="Kuo A."/>
            <person name="Tarkka M."/>
            <person name="Buscot F."/>
            <person name="Kohler A."/>
            <person name="Nagy L.G."/>
            <person name="Floudas D."/>
            <person name="Copeland A."/>
            <person name="Barry K.W."/>
            <person name="Cichocki N."/>
            <person name="Veneault-Fourrey C."/>
            <person name="LaButti K."/>
            <person name="Lindquist E.A."/>
            <person name="Lipzen A."/>
            <person name="Lundell T."/>
            <person name="Morin E."/>
            <person name="Murat C."/>
            <person name="Sun H."/>
            <person name="Tunlid A."/>
            <person name="Henrissat B."/>
            <person name="Grigoriev I.V."/>
            <person name="Hibbett D.S."/>
            <person name="Martin F."/>
            <person name="Nordberg H.P."/>
            <person name="Cantor M.N."/>
            <person name="Hua S.X."/>
        </authorList>
    </citation>
    <scope>NUCLEOTIDE SEQUENCE [LARGE SCALE GENOMIC DNA]</scope>
    <source>
        <strain evidence="15 16">F 1598</strain>
    </source>
</reference>
<feature type="region of interest" description="Disordered" evidence="13">
    <location>
        <begin position="681"/>
        <end position="730"/>
    </location>
</feature>
<comment type="catalytic activity">
    <reaction evidence="1">
        <text>S-ubiquitinyl-[E2 ubiquitin-conjugating enzyme]-L-cysteine + [acceptor protein]-L-lysine = [E2 ubiquitin-conjugating enzyme]-L-cysteine + N(6)-ubiquitinyl-[acceptor protein]-L-lysine.</text>
        <dbReference type="EC" id="2.3.2.27"/>
    </reaction>
</comment>
<organism evidence="15 16">
    <name type="scientific">Piloderma croceum (strain F 1598)</name>
    <dbReference type="NCBI Taxonomy" id="765440"/>
    <lineage>
        <taxon>Eukaryota</taxon>
        <taxon>Fungi</taxon>
        <taxon>Dikarya</taxon>
        <taxon>Basidiomycota</taxon>
        <taxon>Agaricomycotina</taxon>
        <taxon>Agaricomycetes</taxon>
        <taxon>Agaricomycetidae</taxon>
        <taxon>Atheliales</taxon>
        <taxon>Atheliaceae</taxon>
        <taxon>Piloderma</taxon>
    </lineage>
</organism>
<dbReference type="GO" id="GO:0005737">
    <property type="term" value="C:cytoplasm"/>
    <property type="evidence" value="ECO:0007669"/>
    <property type="project" value="UniProtKB-SubCell"/>
</dbReference>
<reference evidence="16" key="2">
    <citation type="submission" date="2015-01" db="EMBL/GenBank/DDBJ databases">
        <title>Evolutionary Origins and Diversification of the Mycorrhizal Mutualists.</title>
        <authorList>
            <consortium name="DOE Joint Genome Institute"/>
            <consortium name="Mycorrhizal Genomics Consortium"/>
            <person name="Kohler A."/>
            <person name="Kuo A."/>
            <person name="Nagy L.G."/>
            <person name="Floudas D."/>
            <person name="Copeland A."/>
            <person name="Barry K.W."/>
            <person name="Cichocki N."/>
            <person name="Veneault-Fourrey C."/>
            <person name="LaButti K."/>
            <person name="Lindquist E.A."/>
            <person name="Lipzen A."/>
            <person name="Lundell T."/>
            <person name="Morin E."/>
            <person name="Murat C."/>
            <person name="Riley R."/>
            <person name="Ohm R."/>
            <person name="Sun H."/>
            <person name="Tunlid A."/>
            <person name="Henrissat B."/>
            <person name="Grigoriev I.V."/>
            <person name="Hibbett D.S."/>
            <person name="Martin F."/>
        </authorList>
    </citation>
    <scope>NUCLEOTIDE SEQUENCE [LARGE SCALE GENOMIC DNA]</scope>
    <source>
        <strain evidence="16">F 1598</strain>
    </source>
</reference>
<feature type="region of interest" description="Disordered" evidence="13">
    <location>
        <begin position="537"/>
        <end position="580"/>
    </location>
</feature>
<dbReference type="PROSITE" id="PS00028">
    <property type="entry name" value="ZINC_FINGER_C2H2_1"/>
    <property type="match status" value="1"/>
</dbReference>
<evidence type="ECO:0000313" key="16">
    <source>
        <dbReference type="Proteomes" id="UP000054166"/>
    </source>
</evidence>
<comment type="pathway">
    <text evidence="3">Protein modification; protein ubiquitination.</text>
</comment>
<keyword evidence="6" id="KW-0597">Phosphoprotein</keyword>
<feature type="region of interest" description="Disordered" evidence="13">
    <location>
        <begin position="597"/>
        <end position="625"/>
    </location>
</feature>
<dbReference type="InterPro" id="IPR044288">
    <property type="entry name" value="ZNF598/HEL2"/>
</dbReference>
<feature type="compositionally biased region" description="Basic and acidic residues" evidence="13">
    <location>
        <begin position="45"/>
        <end position="57"/>
    </location>
</feature>
<keyword evidence="16" id="KW-1185">Reference proteome</keyword>
<dbReference type="EMBL" id="KN832982">
    <property type="protein sequence ID" value="KIM86401.1"/>
    <property type="molecule type" value="Genomic_DNA"/>
</dbReference>
<feature type="compositionally biased region" description="Polar residues" evidence="13">
    <location>
        <begin position="1"/>
        <end position="10"/>
    </location>
</feature>
<dbReference type="Gene3D" id="3.30.40.10">
    <property type="entry name" value="Zinc/RING finger domain, C3HC4 (zinc finger)"/>
    <property type="match status" value="1"/>
</dbReference>
<dbReference type="InterPro" id="IPR013083">
    <property type="entry name" value="Znf_RING/FYVE/PHD"/>
</dbReference>
<dbReference type="PANTHER" id="PTHR22938:SF0">
    <property type="entry name" value="E3 UBIQUITIN-PROTEIN LIGASE ZNF598"/>
    <property type="match status" value="1"/>
</dbReference>
<keyword evidence="8" id="KW-0479">Metal-binding</keyword>
<evidence type="ECO:0000256" key="5">
    <source>
        <dbReference type="ARBA" id="ARBA00022490"/>
    </source>
</evidence>
<evidence type="ECO:0000256" key="7">
    <source>
        <dbReference type="ARBA" id="ARBA00022679"/>
    </source>
</evidence>
<dbReference type="HOGENOM" id="CLU_008515_0_0_1"/>
<feature type="compositionally biased region" description="Low complexity" evidence="13">
    <location>
        <begin position="541"/>
        <end position="569"/>
    </location>
</feature>
<keyword evidence="9 12" id="KW-0863">Zinc-finger</keyword>
<dbReference type="GO" id="GO:0072344">
    <property type="term" value="P:rescue of stalled ribosome"/>
    <property type="evidence" value="ECO:0007669"/>
    <property type="project" value="InterPro"/>
</dbReference>
<feature type="region of interest" description="Disordered" evidence="13">
    <location>
        <begin position="1"/>
        <end position="58"/>
    </location>
</feature>
<dbReference type="OrthoDB" id="3838338at2759"/>
<comment type="subcellular location">
    <subcellularLocation>
        <location evidence="2">Cytoplasm</location>
    </subcellularLocation>
</comment>
<keyword evidence="7" id="KW-0808">Transferase</keyword>
<name>A0A0C3G6W8_PILCF</name>
<dbReference type="GO" id="GO:0061630">
    <property type="term" value="F:ubiquitin protein ligase activity"/>
    <property type="evidence" value="ECO:0007669"/>
    <property type="project" value="UniProtKB-EC"/>
</dbReference>
<comment type="similarity">
    <text evidence="11">Belongs to the ZNF598/HEL2 family.</text>
</comment>
<sequence>MSSQTITQTARGGRQRSRGGNRRRGSSRGVSKPQVTSVDAATSSAEEKPQKPAEAKAADAPGDESEVCWICAEPVKYYSVSDCDHRTCHVCALRLRALYKNTNCTFCKAPQPTVIFTVSPDAEFLSYTPNGIPYKDSKLGIFFETEAMMEETLILLRFNCPDPSCDYIGAGWGDLKLHVRAMHGRVMCDLCIRFKKVFSHEHALYPASILPLHLPSIPHRLHKSIPVEQIEGGIHPLCQFCRECFFSDDELYTHMRERHEECFVCKRIEIRDQYFKDYNSLEKHFTHAHHPCTQPQCQARKFVVFSSALDLKAHMVDEHGSDMTPRDKKDARRIQAEFEFDEVGIGGRRSRRDWGGSGGGNGERDPPPHSPSNVGPLRPNGRRREGFGANLTVEGGTNTPSAPVPSRRPSPSPPPDDPIFAERLSAFTDRLRSLTPHPATAVPAVKAAMRGFRASESSARDLISTVWTILDQNLDDTASVINAVVDLLEEEDKKTELLSSWNGFKIEQRRQFPDLIPTSVGSGYAGIAGGRVLNAKHSTASRSSQQSRQLWDRVAQAAGSSSSASTRVPAPAPRPPERFPALQPALPAVVPAFRQTARNTPWSSSAATSGFRAPSSMPGPGLGATEVRTKAPAQAGTPAPLSNALFPELPSLSSTKQKAHMSGNQSLKNILGETAPVGSAWSSGNAGVAARTADEDEGGTNANPVESSHGKAKKKGKQKQTLFTLGAFPA</sequence>
<evidence type="ECO:0000313" key="15">
    <source>
        <dbReference type="EMBL" id="KIM86401.1"/>
    </source>
</evidence>
<dbReference type="Pfam" id="PF23202">
    <property type="entry name" value="PAH_ZNF598"/>
    <property type="match status" value="1"/>
</dbReference>
<dbReference type="EC" id="2.3.2.27" evidence="4"/>
<evidence type="ECO:0000256" key="8">
    <source>
        <dbReference type="ARBA" id="ARBA00022723"/>
    </source>
</evidence>
<evidence type="ECO:0000256" key="3">
    <source>
        <dbReference type="ARBA" id="ARBA00004906"/>
    </source>
</evidence>
<feature type="domain" description="RING-type" evidence="14">
    <location>
        <begin position="68"/>
        <end position="108"/>
    </location>
</feature>
<dbReference type="InterPro" id="IPR001841">
    <property type="entry name" value="Znf_RING"/>
</dbReference>
<keyword evidence="10" id="KW-0862">Zinc</keyword>
<dbReference type="SMART" id="SM00355">
    <property type="entry name" value="ZnF_C2H2"/>
    <property type="match status" value="4"/>
</dbReference>
<dbReference type="InterPro" id="IPR041888">
    <property type="entry name" value="RING-HC_ZNF598/HEL2"/>
</dbReference>
<feature type="compositionally biased region" description="Polar residues" evidence="13">
    <location>
        <begin position="597"/>
        <end position="608"/>
    </location>
</feature>
<keyword evidence="5" id="KW-0963">Cytoplasm</keyword>
<dbReference type="CDD" id="cd16615">
    <property type="entry name" value="RING-HC_ZNF598"/>
    <property type="match status" value="1"/>
</dbReference>